<feature type="domain" description="Regulator of nucleoside diphosphate kinase N-terminal" evidence="2">
    <location>
        <begin position="5"/>
        <end position="45"/>
    </location>
</feature>
<dbReference type="Pfam" id="PF01272">
    <property type="entry name" value="GreA_GreB"/>
    <property type="match status" value="1"/>
</dbReference>
<dbReference type="GO" id="GO:0070063">
    <property type="term" value="F:RNA polymerase binding"/>
    <property type="evidence" value="ECO:0007669"/>
    <property type="project" value="InterPro"/>
</dbReference>
<protein>
    <submittedName>
        <fullName evidence="3">Nucleoside diphosphate kinase regulator</fullName>
    </submittedName>
</protein>
<evidence type="ECO:0000259" key="1">
    <source>
        <dbReference type="Pfam" id="PF01272"/>
    </source>
</evidence>
<dbReference type="PANTHER" id="PTHR30437">
    <property type="entry name" value="TRANSCRIPTION ELONGATION FACTOR GREA"/>
    <property type="match status" value="1"/>
</dbReference>
<proteinExistence type="predicted"/>
<name>A0A7M3MG76_9BACT</name>
<dbReference type="InterPro" id="IPR036953">
    <property type="entry name" value="GreA/GreB_C_sf"/>
</dbReference>
<dbReference type="RefSeq" id="WP_144302260.1">
    <property type="nucleotide sequence ID" value="NZ_QMIE01000004.1"/>
</dbReference>
<dbReference type="GO" id="GO:0032784">
    <property type="term" value="P:regulation of DNA-templated transcription elongation"/>
    <property type="evidence" value="ECO:0007669"/>
    <property type="project" value="InterPro"/>
</dbReference>
<dbReference type="GO" id="GO:0016301">
    <property type="term" value="F:kinase activity"/>
    <property type="evidence" value="ECO:0007669"/>
    <property type="project" value="UniProtKB-KW"/>
</dbReference>
<dbReference type="NCBIfam" id="NF004396">
    <property type="entry name" value="PRK05753.1"/>
    <property type="match status" value="1"/>
</dbReference>
<reference evidence="3 4" key="1">
    <citation type="submission" date="2018-06" db="EMBL/GenBank/DDBJ databases">
        <title>Complete genome of Desulfovibrio indonesiensis P37SLT.</title>
        <authorList>
            <person name="Crispim J.S."/>
            <person name="Vidigal P.M.P."/>
            <person name="Silva L.C.F."/>
            <person name="Laguardia C.N."/>
            <person name="Araujo L.C."/>
            <person name="Dias R.S."/>
            <person name="Sousa M.P."/>
            <person name="Paula S.O."/>
            <person name="Silva C."/>
        </authorList>
    </citation>
    <scope>NUCLEOTIDE SEQUENCE [LARGE SCALE GENOMIC DNA]</scope>
    <source>
        <strain evidence="3 4">P37SLT</strain>
    </source>
</reference>
<organism evidence="3 4">
    <name type="scientific">Oceanidesulfovibrio indonesiensis</name>
    <dbReference type="NCBI Taxonomy" id="54767"/>
    <lineage>
        <taxon>Bacteria</taxon>
        <taxon>Pseudomonadati</taxon>
        <taxon>Thermodesulfobacteriota</taxon>
        <taxon>Desulfovibrionia</taxon>
        <taxon>Desulfovibrionales</taxon>
        <taxon>Desulfovibrionaceae</taxon>
        <taxon>Oceanidesulfovibrio</taxon>
    </lineage>
</organism>
<dbReference type="InterPro" id="IPR029462">
    <property type="entry name" value="Rnk_N"/>
</dbReference>
<dbReference type="InterPro" id="IPR001437">
    <property type="entry name" value="Tscrpt_elong_fac_GreA/B_C"/>
</dbReference>
<dbReference type="Gene3D" id="3.10.50.30">
    <property type="entry name" value="Transcription elongation factor, GreA/GreB, C-terminal domain"/>
    <property type="match status" value="1"/>
</dbReference>
<keyword evidence="3" id="KW-0418">Kinase</keyword>
<dbReference type="InterPro" id="IPR023459">
    <property type="entry name" value="Tscrpt_elong_fac_GreA/B_fam"/>
</dbReference>
<dbReference type="GO" id="GO:0003677">
    <property type="term" value="F:DNA binding"/>
    <property type="evidence" value="ECO:0007669"/>
    <property type="project" value="InterPro"/>
</dbReference>
<sequence length="137" mass="14720">MNTQPAIIITSRDADRLESLLESLSADTLQEIEALEGELDRAVIVEPQEVSPNVVTMNSTVRFALYPAGSEHRRKLVYPGAAGSGEDTVSILAPVGSALLGLAEGDEIQWPNANGGVFRLVVHAVEDQPERSGNYHL</sequence>
<evidence type="ECO:0000313" key="3">
    <source>
        <dbReference type="EMBL" id="TVM18259.1"/>
    </source>
</evidence>
<accession>A0A7M3MG76</accession>
<dbReference type="SUPFAM" id="SSF54534">
    <property type="entry name" value="FKBP-like"/>
    <property type="match status" value="1"/>
</dbReference>
<dbReference type="OrthoDB" id="192847at2"/>
<keyword evidence="4" id="KW-1185">Reference proteome</keyword>
<dbReference type="Pfam" id="PF14760">
    <property type="entry name" value="Rnk_N"/>
    <property type="match status" value="1"/>
</dbReference>
<dbReference type="PANTHER" id="PTHR30437:SF5">
    <property type="entry name" value="REGULATOR OF NUCLEOSIDE DIPHOSPHATE KINASE"/>
    <property type="match status" value="1"/>
</dbReference>
<dbReference type="AlphaFoldDB" id="A0A7M3MG76"/>
<dbReference type="Gene3D" id="1.10.286.20">
    <property type="match status" value="1"/>
</dbReference>
<gene>
    <name evidence="3" type="ORF">DPQ33_05755</name>
</gene>
<dbReference type="EMBL" id="QMIE01000004">
    <property type="protein sequence ID" value="TVM18259.1"/>
    <property type="molecule type" value="Genomic_DNA"/>
</dbReference>
<evidence type="ECO:0000313" key="4">
    <source>
        <dbReference type="Proteomes" id="UP000448292"/>
    </source>
</evidence>
<feature type="domain" description="Transcription elongation factor GreA/GreB C-terminal" evidence="1">
    <location>
        <begin position="53"/>
        <end position="126"/>
    </location>
</feature>
<keyword evidence="3" id="KW-0808">Transferase</keyword>
<evidence type="ECO:0000259" key="2">
    <source>
        <dbReference type="Pfam" id="PF14760"/>
    </source>
</evidence>
<dbReference type="Proteomes" id="UP000448292">
    <property type="component" value="Unassembled WGS sequence"/>
</dbReference>
<dbReference type="GO" id="GO:0006354">
    <property type="term" value="P:DNA-templated transcription elongation"/>
    <property type="evidence" value="ECO:0007669"/>
    <property type="project" value="TreeGrafter"/>
</dbReference>
<comment type="caution">
    <text evidence="3">The sequence shown here is derived from an EMBL/GenBank/DDBJ whole genome shotgun (WGS) entry which is preliminary data.</text>
</comment>